<reference evidence="1 2" key="1">
    <citation type="submission" date="2018-01" db="EMBL/GenBank/DDBJ databases">
        <authorList>
            <person name="Clerissi C."/>
        </authorList>
    </citation>
    <scope>NUCLEOTIDE SEQUENCE [LARGE SCALE GENOMIC DNA]</scope>
    <source>
        <strain evidence="1">Cupriavidus oxalaticus LMG 2235</strain>
    </source>
</reference>
<dbReference type="AlphaFoldDB" id="A0A976BCN0"/>
<accession>A0A976BCN0</accession>
<dbReference type="Proteomes" id="UP000256862">
    <property type="component" value="Chromosome CO2235"/>
</dbReference>
<evidence type="ECO:0000313" key="1">
    <source>
        <dbReference type="EMBL" id="SPC14210.1"/>
    </source>
</evidence>
<protein>
    <submittedName>
        <fullName evidence="1">Uncharacterized protein</fullName>
    </submittedName>
</protein>
<evidence type="ECO:0000313" key="2">
    <source>
        <dbReference type="Proteomes" id="UP000256862"/>
    </source>
</evidence>
<organism evidence="1 2">
    <name type="scientific">Cupriavidus oxalaticus</name>
    <dbReference type="NCBI Taxonomy" id="96344"/>
    <lineage>
        <taxon>Bacteria</taxon>
        <taxon>Pseudomonadati</taxon>
        <taxon>Pseudomonadota</taxon>
        <taxon>Betaproteobacteria</taxon>
        <taxon>Burkholderiales</taxon>
        <taxon>Burkholderiaceae</taxon>
        <taxon>Cupriavidus</taxon>
    </lineage>
</organism>
<proteinExistence type="predicted"/>
<gene>
    <name evidence="1" type="ORF">CO2235_200066</name>
</gene>
<dbReference type="EMBL" id="OGUS01000121">
    <property type="protein sequence ID" value="SPC14210.1"/>
    <property type="molecule type" value="Genomic_DNA"/>
</dbReference>
<comment type="caution">
    <text evidence="1">The sequence shown here is derived from an EMBL/GenBank/DDBJ whole genome shotgun (WGS) entry which is preliminary data.</text>
</comment>
<name>A0A976BCN0_9BURK</name>
<sequence>MEASHAVSSSMLMLTPNGLAVEDPEFDLRLHLAEVLEFPHEIGQLTPIVTRQDHISFPLLSWCFATGVHHRKVVRAFSRRLIGRHLVGKVRARHSPERAVTYRAIDAVRSTLGGGERYSHWLRILVVRAIHQLVLVMGAERPNGPVRTTDRLFPGKRGLVLRFATILLTKRLDVRDATQIADLLDQAGKIAHVMAAPRARNRPHGLNENFADPLNHATVATKQGVLTCRRQQFRAFTVLRSIKLTARTNPGRTITCRVLRKAGRQREGRVSGRALRIHHHDFLEK</sequence>